<dbReference type="KEGG" id="ots:OTBS_1838"/>
<sequence length="59" mass="6918">MLIIDFLIILAYPSKYLKCSNCSTTTILHLVTINSKLIKFYYMWLILLNTKLITSKFNT</sequence>
<dbReference type="AlphaFoldDB" id="A5CF54"/>
<organism evidence="1 2">
    <name type="scientific">Orientia tsutsugamushi (strain Boryong)</name>
    <name type="common">Rickettsia tsutsugamushi</name>
    <dbReference type="NCBI Taxonomy" id="357244"/>
    <lineage>
        <taxon>Bacteria</taxon>
        <taxon>Pseudomonadati</taxon>
        <taxon>Pseudomonadota</taxon>
        <taxon>Alphaproteobacteria</taxon>
        <taxon>Rickettsiales</taxon>
        <taxon>Rickettsiaceae</taxon>
        <taxon>Rickettsieae</taxon>
        <taxon>Orientia</taxon>
    </lineage>
</organism>
<protein>
    <recommendedName>
        <fullName evidence="3">Transposase</fullName>
    </recommendedName>
</protein>
<dbReference type="Proteomes" id="UP000001565">
    <property type="component" value="Chromosome"/>
</dbReference>
<evidence type="ECO:0000313" key="1">
    <source>
        <dbReference type="EMBL" id="CAM80933.1"/>
    </source>
</evidence>
<gene>
    <name evidence="1" type="ordered locus">OTBS_1838</name>
</gene>
<dbReference type="HOGENOM" id="CLU_2956098_0_0_5"/>
<dbReference type="EMBL" id="AM494475">
    <property type="protein sequence ID" value="CAM80933.1"/>
    <property type="molecule type" value="Genomic_DNA"/>
</dbReference>
<proteinExistence type="predicted"/>
<evidence type="ECO:0008006" key="3">
    <source>
        <dbReference type="Google" id="ProtNLM"/>
    </source>
</evidence>
<evidence type="ECO:0000313" key="2">
    <source>
        <dbReference type="Proteomes" id="UP000001565"/>
    </source>
</evidence>
<name>A5CF54_ORITB</name>
<reference evidence="1 2" key="1">
    <citation type="journal article" date="2007" name="Proc. Natl. Acad. Sci. U.S.A.">
        <title>The Orientia tsutsugamushi genome reveals massive proliferation of conjugative type IV secretion system and host-cell interaction genes.</title>
        <authorList>
            <person name="Cho N.-H."/>
            <person name="Kim H.-R."/>
            <person name="Lee J.-H."/>
            <person name="Kim S.-Y."/>
            <person name="Kim J."/>
            <person name="Cha S."/>
            <person name="Kim S.-Y."/>
            <person name="Darby A.C."/>
            <person name="Fuxelius H.-H."/>
            <person name="Yin J."/>
            <person name="Kim J.H."/>
            <person name="Kim J."/>
            <person name="Lee S.J."/>
            <person name="Koh Y.-S."/>
            <person name="Jang W.-J."/>
            <person name="Park K.-H."/>
            <person name="Andersson S.G.E."/>
            <person name="Choi M.-S."/>
            <person name="Kim I.-S."/>
        </authorList>
    </citation>
    <scope>NUCLEOTIDE SEQUENCE [LARGE SCALE GENOMIC DNA]</scope>
    <source>
        <strain evidence="1 2">Boryong</strain>
    </source>
</reference>
<accession>A5CF54</accession>